<proteinExistence type="predicted"/>
<evidence type="ECO:0000313" key="3">
    <source>
        <dbReference type="Proteomes" id="UP000006294"/>
    </source>
</evidence>
<dbReference type="PANTHER" id="PTHR43031">
    <property type="entry name" value="FAD-DEPENDENT OXIDOREDUCTASE"/>
    <property type="match status" value="1"/>
</dbReference>
<organism evidence="2 3">
    <name type="scientific">Amphibacillus xylanus (strain ATCC 51415 / DSM 6626 / JCM 7361 / LMG 17667 / NBRC 15112 / Ep01)</name>
    <dbReference type="NCBI Taxonomy" id="698758"/>
    <lineage>
        <taxon>Bacteria</taxon>
        <taxon>Bacillati</taxon>
        <taxon>Bacillota</taxon>
        <taxon>Bacilli</taxon>
        <taxon>Bacillales</taxon>
        <taxon>Bacillaceae</taxon>
        <taxon>Amphibacillus</taxon>
    </lineage>
</organism>
<dbReference type="Gene3D" id="3.40.250.10">
    <property type="entry name" value="Rhodanese-like domain"/>
    <property type="match status" value="1"/>
</dbReference>
<dbReference type="Pfam" id="PF00581">
    <property type="entry name" value="Rhodanese"/>
    <property type="match status" value="1"/>
</dbReference>
<dbReference type="AlphaFoldDB" id="K0IYI4"/>
<dbReference type="STRING" id="698758.AXY_13770"/>
<evidence type="ECO:0000313" key="2">
    <source>
        <dbReference type="EMBL" id="BAM47509.1"/>
    </source>
</evidence>
<accession>K0IYI4</accession>
<dbReference type="EMBL" id="AP012050">
    <property type="protein sequence ID" value="BAM47509.1"/>
    <property type="molecule type" value="Genomic_DNA"/>
</dbReference>
<gene>
    <name evidence="2" type="ordered locus">AXY_13770</name>
</gene>
<dbReference type="KEGG" id="axl:AXY_13770"/>
<dbReference type="SUPFAM" id="SSF52821">
    <property type="entry name" value="Rhodanese/Cell cycle control phosphatase"/>
    <property type="match status" value="1"/>
</dbReference>
<reference evidence="2 3" key="1">
    <citation type="submission" date="2011-01" db="EMBL/GenBank/DDBJ databases">
        <title>Whole genome sequence of Amphibacillus xylinus NBRC 15112.</title>
        <authorList>
            <person name="Nakazawa H."/>
            <person name="Katano Y."/>
            <person name="Nakamura S."/>
            <person name="Sasagawa M."/>
            <person name="Fukada J."/>
            <person name="Arai T."/>
            <person name="Sasakura N."/>
            <person name="Mochizuki D."/>
            <person name="Hosoyama A."/>
            <person name="Harada K."/>
            <person name="Horikawa H."/>
            <person name="Kato Y."/>
            <person name="Harada T."/>
            <person name="Sasaki K."/>
            <person name="Sekiguchi M."/>
            <person name="Hodoyama M."/>
            <person name="Nishiko R."/>
            <person name="Narita H."/>
            <person name="Hanamaki A."/>
            <person name="Hata C."/>
            <person name="Konno Y."/>
            <person name="Niimura Y."/>
            <person name="Yamazaki S."/>
            <person name="Fujita N."/>
        </authorList>
    </citation>
    <scope>NUCLEOTIDE SEQUENCE [LARGE SCALE GENOMIC DNA]</scope>
    <source>
        <strain evidence="3">ATCC 51415 / DSM 6626 / JCM 7361 / LMG 17667 / NBRC 15112 / Ep01</strain>
    </source>
</reference>
<dbReference type="CDD" id="cd00158">
    <property type="entry name" value="RHOD"/>
    <property type="match status" value="1"/>
</dbReference>
<dbReference type="InterPro" id="IPR001763">
    <property type="entry name" value="Rhodanese-like_dom"/>
</dbReference>
<dbReference type="PROSITE" id="PS50206">
    <property type="entry name" value="RHODANESE_3"/>
    <property type="match status" value="1"/>
</dbReference>
<dbReference type="InterPro" id="IPR050229">
    <property type="entry name" value="GlpE_sulfurtransferase"/>
</dbReference>
<evidence type="ECO:0000259" key="1">
    <source>
        <dbReference type="PROSITE" id="PS50206"/>
    </source>
</evidence>
<feature type="domain" description="Rhodanese" evidence="1">
    <location>
        <begin position="32"/>
        <end position="118"/>
    </location>
</feature>
<dbReference type="Proteomes" id="UP000006294">
    <property type="component" value="Chromosome"/>
</dbReference>
<sequence>MVDRSYRNPKTNVSLVNSIELTPEQADNLLVNNDGVLLIDVRSNEAYKNGHIAGSINYPLLIINQNPNIISDDKNQPIILYCQKGYQSKLAADLLVNAGYTKVYTIPGVEQNGYDLVY</sequence>
<dbReference type="HOGENOM" id="CLU_089574_1_5_9"/>
<dbReference type="InterPro" id="IPR036873">
    <property type="entry name" value="Rhodanese-like_dom_sf"/>
</dbReference>
<dbReference type="PANTHER" id="PTHR43031:SF1">
    <property type="entry name" value="PYRIDINE NUCLEOTIDE-DISULPHIDE OXIDOREDUCTASE"/>
    <property type="match status" value="1"/>
</dbReference>
<protein>
    <recommendedName>
        <fullName evidence="1">Rhodanese domain-containing protein</fullName>
    </recommendedName>
</protein>
<dbReference type="eggNOG" id="COG0607">
    <property type="taxonomic scope" value="Bacteria"/>
</dbReference>
<dbReference type="SMART" id="SM00450">
    <property type="entry name" value="RHOD"/>
    <property type="match status" value="1"/>
</dbReference>
<name>K0IYI4_AMPXN</name>
<keyword evidence="3" id="KW-1185">Reference proteome</keyword>